<dbReference type="FunFam" id="1.10.287.1080:FF:000001">
    <property type="entry name" value="Nucleoside triphosphate pyrophosphohydrolase"/>
    <property type="match status" value="1"/>
</dbReference>
<evidence type="ECO:0000313" key="7">
    <source>
        <dbReference type="Proteomes" id="UP000242881"/>
    </source>
</evidence>
<dbReference type="GO" id="GO:0046052">
    <property type="term" value="P:UTP catabolic process"/>
    <property type="evidence" value="ECO:0007669"/>
    <property type="project" value="TreeGrafter"/>
</dbReference>
<dbReference type="InterPro" id="IPR011551">
    <property type="entry name" value="NTP_PyrPHydrolase_MazG"/>
</dbReference>
<dbReference type="Pfam" id="PF01503">
    <property type="entry name" value="PRA-PH"/>
    <property type="match status" value="1"/>
</dbReference>
<evidence type="ECO:0000256" key="2">
    <source>
        <dbReference type="ARBA" id="ARBA00061115"/>
    </source>
</evidence>
<dbReference type="NCBIfam" id="TIGR00444">
    <property type="entry name" value="mazG"/>
    <property type="match status" value="1"/>
</dbReference>
<dbReference type="GO" id="GO:0046076">
    <property type="term" value="P:dTTP catabolic process"/>
    <property type="evidence" value="ECO:0007669"/>
    <property type="project" value="TreeGrafter"/>
</dbReference>
<evidence type="ECO:0000259" key="5">
    <source>
        <dbReference type="Pfam" id="PF03819"/>
    </source>
</evidence>
<comment type="similarity">
    <text evidence="2">Belongs to the nucleoside triphosphate pyrophosphohydrolase family.</text>
</comment>
<dbReference type="AlphaFoldDB" id="A0A2J6WR58"/>
<dbReference type="GO" id="GO:0047693">
    <property type="term" value="F:ATP diphosphatase activity"/>
    <property type="evidence" value="ECO:0007669"/>
    <property type="project" value="UniProtKB-EC"/>
</dbReference>
<gene>
    <name evidence="6" type="ORF">C0187_00910</name>
</gene>
<dbReference type="GO" id="GO:0046081">
    <property type="term" value="P:dUTP catabolic process"/>
    <property type="evidence" value="ECO:0007669"/>
    <property type="project" value="TreeGrafter"/>
</dbReference>
<dbReference type="PANTHER" id="PTHR30522">
    <property type="entry name" value="NUCLEOSIDE TRIPHOSPHATE PYROPHOSPHOHYDROLASE"/>
    <property type="match status" value="1"/>
</dbReference>
<keyword evidence="6" id="KW-0378">Hydrolase</keyword>
<dbReference type="CDD" id="cd11528">
    <property type="entry name" value="NTP-PPase_MazG_Nterm"/>
    <property type="match status" value="1"/>
</dbReference>
<reference evidence="6 7" key="1">
    <citation type="submission" date="2018-01" db="EMBL/GenBank/DDBJ databases">
        <title>Metagenomic assembled genomes from two thermal pools in the Uzon Caldera, Kamchatka, Russia.</title>
        <authorList>
            <person name="Wilkins L."/>
            <person name="Ettinger C."/>
        </authorList>
    </citation>
    <scope>NUCLEOTIDE SEQUENCE [LARGE SCALE GENOMIC DNA]</scope>
    <source>
        <strain evidence="6">ZAV-05</strain>
    </source>
</reference>
<dbReference type="InterPro" id="IPR004518">
    <property type="entry name" value="MazG-like_dom"/>
</dbReference>
<evidence type="ECO:0000256" key="1">
    <source>
        <dbReference type="ARBA" id="ARBA00052141"/>
    </source>
</evidence>
<evidence type="ECO:0000256" key="4">
    <source>
        <dbReference type="ARBA" id="ARBA00074799"/>
    </source>
</evidence>
<dbReference type="NCBIfam" id="NF007113">
    <property type="entry name" value="PRK09562.1"/>
    <property type="match status" value="1"/>
</dbReference>
<accession>A0A2J6WR58</accession>
<proteinExistence type="inferred from homology"/>
<dbReference type="EMBL" id="PNIN01000016">
    <property type="protein sequence ID" value="PMP72830.1"/>
    <property type="molecule type" value="Genomic_DNA"/>
</dbReference>
<sequence length="256" mass="30162">MEKHFRELVNIVKKLRAPDGCPWDRQQTLYSLKEYLIEEVFELVDAIDKKDIENIKEELGDLLLHVILHSIIAEEKNLFTLNDVIKSISEKLVRRHPHVFGDTKVESTDEVMVNWEKIKKVEKKNRSILDEIPNGLPSIQKALKLQERARKVGFDWDSADDCLQKVNEEFKEFMDAVSSNNKDEISHELGDLFFALINFSRFVKINPDESLRKTNERFLKRFNYIEKKLHENNLTFDDVTIDDLNKYWDEAKKIVG</sequence>
<dbReference type="CDD" id="cd11529">
    <property type="entry name" value="NTP-PPase_MazG_Cterm"/>
    <property type="match status" value="1"/>
</dbReference>
<dbReference type="Gene3D" id="1.10.287.1080">
    <property type="entry name" value="MazG-like"/>
    <property type="match status" value="2"/>
</dbReference>
<dbReference type="GO" id="GO:0046047">
    <property type="term" value="P:TTP catabolic process"/>
    <property type="evidence" value="ECO:0007669"/>
    <property type="project" value="TreeGrafter"/>
</dbReference>
<dbReference type="SUPFAM" id="SSF101386">
    <property type="entry name" value="all-alpha NTP pyrophosphatases"/>
    <property type="match status" value="2"/>
</dbReference>
<evidence type="ECO:0000313" key="6">
    <source>
        <dbReference type="EMBL" id="PMP72830.1"/>
    </source>
</evidence>
<feature type="domain" description="NTP pyrophosphohydrolase MazG-like" evidence="5">
    <location>
        <begin position="27"/>
        <end position="100"/>
    </location>
</feature>
<dbReference type="PANTHER" id="PTHR30522:SF0">
    <property type="entry name" value="NUCLEOSIDE TRIPHOSPHATE PYROPHOSPHOHYDROLASE"/>
    <property type="match status" value="1"/>
</dbReference>
<dbReference type="InterPro" id="IPR048015">
    <property type="entry name" value="NTP-PPase_MazG-like_N"/>
</dbReference>
<dbReference type="GO" id="GO:0046061">
    <property type="term" value="P:dATP catabolic process"/>
    <property type="evidence" value="ECO:0007669"/>
    <property type="project" value="TreeGrafter"/>
</dbReference>
<dbReference type="Pfam" id="PF03819">
    <property type="entry name" value="MazG"/>
    <property type="match status" value="1"/>
</dbReference>
<dbReference type="FunFam" id="1.10.287.1080:FF:000003">
    <property type="entry name" value="Nucleoside triphosphate pyrophosphohydrolase"/>
    <property type="match status" value="1"/>
</dbReference>
<dbReference type="InterPro" id="IPR021130">
    <property type="entry name" value="PRib-ATP_PPHydrolase-like"/>
</dbReference>
<name>A0A2J6WR58_9BACT</name>
<organism evidence="6 7">
    <name type="scientific">Calditerrivibrio nitroreducens</name>
    <dbReference type="NCBI Taxonomy" id="477976"/>
    <lineage>
        <taxon>Bacteria</taxon>
        <taxon>Pseudomonadati</taxon>
        <taxon>Deferribacterota</taxon>
        <taxon>Deferribacteres</taxon>
        <taxon>Deferribacterales</taxon>
        <taxon>Calditerrivibrionaceae</taxon>
    </lineage>
</organism>
<comment type="caution">
    <text evidence="6">The sequence shown here is derived from an EMBL/GenBank/DDBJ whole genome shotgun (WGS) entry which is preliminary data.</text>
</comment>
<dbReference type="GO" id="GO:0006950">
    <property type="term" value="P:response to stress"/>
    <property type="evidence" value="ECO:0007669"/>
    <property type="project" value="UniProtKB-ARBA"/>
</dbReference>
<dbReference type="Proteomes" id="UP000242881">
    <property type="component" value="Unassembled WGS sequence"/>
</dbReference>
<dbReference type="RefSeq" id="WP_424604522.1">
    <property type="nucleotide sequence ID" value="NZ_JBNAVA010000001.1"/>
</dbReference>
<dbReference type="EC" id="3.6.1.8" evidence="3"/>
<dbReference type="GO" id="GO:0006203">
    <property type="term" value="P:dGTP catabolic process"/>
    <property type="evidence" value="ECO:0007669"/>
    <property type="project" value="TreeGrafter"/>
</dbReference>
<dbReference type="InterPro" id="IPR048011">
    <property type="entry name" value="NTP-PPase_MazG-like_C"/>
</dbReference>
<evidence type="ECO:0000256" key="3">
    <source>
        <dbReference type="ARBA" id="ARBA00066372"/>
    </source>
</evidence>
<comment type="catalytic activity">
    <reaction evidence="1">
        <text>ATP + H2O = AMP + diphosphate + H(+)</text>
        <dbReference type="Rhea" id="RHEA:14245"/>
        <dbReference type="ChEBI" id="CHEBI:15377"/>
        <dbReference type="ChEBI" id="CHEBI:15378"/>
        <dbReference type="ChEBI" id="CHEBI:30616"/>
        <dbReference type="ChEBI" id="CHEBI:33019"/>
        <dbReference type="ChEBI" id="CHEBI:456215"/>
        <dbReference type="EC" id="3.6.1.8"/>
    </reaction>
</comment>
<protein>
    <recommendedName>
        <fullName evidence="4">Nucleoside triphosphate pyrophosphohydrolase</fullName>
        <ecNumber evidence="3">3.6.1.8</ecNumber>
    </recommendedName>
</protein>